<dbReference type="EMBL" id="SOKU01000047">
    <property type="protein sequence ID" value="TES86777.1"/>
    <property type="molecule type" value="Genomic_DNA"/>
</dbReference>
<evidence type="ECO:0000313" key="2">
    <source>
        <dbReference type="EMBL" id="TES86777.1"/>
    </source>
</evidence>
<dbReference type="InterPro" id="IPR001199">
    <property type="entry name" value="Cyt_B5-like_heme/steroid-bd"/>
</dbReference>
<accession>A0A523QLX1</accession>
<sequence>MQKFTKEELALYNGSNGTPAYIAYKERVYDVSHSFLWKVGSHQVLHRAGNDLTDALKKAPHGPELLQRFPVVGTFHED</sequence>
<organism evidence="2 3">
    <name type="scientific">Aerophobetes bacterium</name>
    <dbReference type="NCBI Taxonomy" id="2030807"/>
    <lineage>
        <taxon>Bacteria</taxon>
        <taxon>Candidatus Aerophobota</taxon>
    </lineage>
</organism>
<feature type="domain" description="Cytochrome b5 heme-binding" evidence="1">
    <location>
        <begin position="4"/>
        <end position="76"/>
    </location>
</feature>
<dbReference type="Gene3D" id="3.10.120.10">
    <property type="entry name" value="Cytochrome b5-like heme/steroid binding domain"/>
    <property type="match status" value="1"/>
</dbReference>
<dbReference type="Proteomes" id="UP000320781">
    <property type="component" value="Unassembled WGS sequence"/>
</dbReference>
<gene>
    <name evidence="2" type="ORF">E3J95_01130</name>
</gene>
<dbReference type="SUPFAM" id="SSF55856">
    <property type="entry name" value="Cytochrome b5-like heme/steroid binding domain"/>
    <property type="match status" value="1"/>
</dbReference>
<dbReference type="AlphaFoldDB" id="A0A523QLX1"/>
<evidence type="ECO:0000259" key="1">
    <source>
        <dbReference type="SMART" id="SM01117"/>
    </source>
</evidence>
<comment type="caution">
    <text evidence="2">The sequence shown here is derived from an EMBL/GenBank/DDBJ whole genome shotgun (WGS) entry which is preliminary data.</text>
</comment>
<dbReference type="Pfam" id="PF00173">
    <property type="entry name" value="Cyt-b5"/>
    <property type="match status" value="1"/>
</dbReference>
<dbReference type="SMART" id="SM01117">
    <property type="entry name" value="Cyt-b5"/>
    <property type="match status" value="1"/>
</dbReference>
<dbReference type="InterPro" id="IPR036400">
    <property type="entry name" value="Cyt_B5-like_heme/steroid_sf"/>
</dbReference>
<reference evidence="2 3" key="1">
    <citation type="submission" date="2019-03" db="EMBL/GenBank/DDBJ databases">
        <title>Metabolic potential of uncultured bacteria and archaea associated with petroleum seepage in deep-sea sediments.</title>
        <authorList>
            <person name="Dong X."/>
            <person name="Hubert C."/>
        </authorList>
    </citation>
    <scope>NUCLEOTIDE SEQUENCE [LARGE SCALE GENOMIC DNA]</scope>
    <source>
        <strain evidence="2">E44_bin92</strain>
    </source>
</reference>
<name>A0A523QLX1_UNCAE</name>
<protein>
    <submittedName>
        <fullName evidence="2">Cytochrome B5</fullName>
    </submittedName>
</protein>
<evidence type="ECO:0000313" key="3">
    <source>
        <dbReference type="Proteomes" id="UP000320781"/>
    </source>
</evidence>
<proteinExistence type="predicted"/>